<dbReference type="Pfam" id="PF01569">
    <property type="entry name" value="PAP2"/>
    <property type="match status" value="1"/>
</dbReference>
<keyword evidence="4" id="KW-1185">Reference proteome</keyword>
<dbReference type="KEGG" id="nah:F5544_08895"/>
<dbReference type="InterPro" id="IPR036938">
    <property type="entry name" value="PAP2/HPO_sf"/>
</dbReference>
<evidence type="ECO:0000313" key="3">
    <source>
        <dbReference type="EMBL" id="QIS09680.1"/>
    </source>
</evidence>
<evidence type="ECO:0000256" key="1">
    <source>
        <dbReference type="SAM" id="Phobius"/>
    </source>
</evidence>
<proteinExistence type="predicted"/>
<feature type="domain" description="Phosphatidic acid phosphatase type 2/haloperoxidase" evidence="2">
    <location>
        <begin position="1"/>
        <end position="26"/>
    </location>
</feature>
<dbReference type="SUPFAM" id="SSF48317">
    <property type="entry name" value="Acid phosphatase/Vanadium-dependent haloperoxidase"/>
    <property type="match status" value="1"/>
</dbReference>
<name>A0A6G9Y984_9NOCA</name>
<protein>
    <submittedName>
        <fullName evidence="3">Phosphatase PAP2 family protein</fullName>
    </submittedName>
</protein>
<dbReference type="InterPro" id="IPR000326">
    <property type="entry name" value="PAP2/HPO"/>
</dbReference>
<sequence>MHWPTDILAGWLLGVLWLMICVRIYPLPPRD</sequence>
<dbReference type="Gene3D" id="1.20.144.10">
    <property type="entry name" value="Phosphatidic acid phosphatase type 2/haloperoxidase"/>
    <property type="match status" value="1"/>
</dbReference>
<organism evidence="3 4">
    <name type="scientific">Nocardia arthritidis</name>
    <dbReference type="NCBI Taxonomy" id="228602"/>
    <lineage>
        <taxon>Bacteria</taxon>
        <taxon>Bacillati</taxon>
        <taxon>Actinomycetota</taxon>
        <taxon>Actinomycetes</taxon>
        <taxon>Mycobacteriales</taxon>
        <taxon>Nocardiaceae</taxon>
        <taxon>Nocardia</taxon>
    </lineage>
</organism>
<keyword evidence="1" id="KW-1133">Transmembrane helix</keyword>
<feature type="transmembrane region" description="Helical" evidence="1">
    <location>
        <begin position="7"/>
        <end position="25"/>
    </location>
</feature>
<dbReference type="Proteomes" id="UP000503540">
    <property type="component" value="Chromosome"/>
</dbReference>
<evidence type="ECO:0000259" key="2">
    <source>
        <dbReference type="Pfam" id="PF01569"/>
    </source>
</evidence>
<accession>A0A6G9Y984</accession>
<keyword evidence="1" id="KW-0472">Membrane</keyword>
<evidence type="ECO:0000313" key="4">
    <source>
        <dbReference type="Proteomes" id="UP000503540"/>
    </source>
</evidence>
<dbReference type="RefSeq" id="WP_167472753.1">
    <property type="nucleotide sequence ID" value="NZ_CP046172.1"/>
</dbReference>
<reference evidence="3 4" key="1">
    <citation type="journal article" date="2019" name="ACS Chem. Biol.">
        <title>Identification and Mobilization of a Cryptic Antibiotic Biosynthesis Gene Locus from a Human-Pathogenic Nocardia Isolate.</title>
        <authorList>
            <person name="Herisse M."/>
            <person name="Ishida K."/>
            <person name="Porter J.L."/>
            <person name="Howden B."/>
            <person name="Hertweck C."/>
            <person name="Stinear T.P."/>
            <person name="Pidot S.J."/>
        </authorList>
    </citation>
    <scope>NUCLEOTIDE SEQUENCE [LARGE SCALE GENOMIC DNA]</scope>
    <source>
        <strain evidence="3 4">AUSMDU00012717</strain>
    </source>
</reference>
<gene>
    <name evidence="3" type="ORF">F5544_08895</name>
</gene>
<dbReference type="AlphaFoldDB" id="A0A6G9Y984"/>
<dbReference type="EMBL" id="CP046172">
    <property type="protein sequence ID" value="QIS09680.1"/>
    <property type="molecule type" value="Genomic_DNA"/>
</dbReference>
<keyword evidence="1" id="KW-0812">Transmembrane</keyword>